<keyword evidence="2" id="KW-0378">Hydrolase</keyword>
<comment type="caution">
    <text evidence="2">The sequence shown here is derived from an EMBL/GenBank/DDBJ whole genome shotgun (WGS) entry which is preliminary data.</text>
</comment>
<dbReference type="Pfam" id="PF13975">
    <property type="entry name" value="gag-asp_proteas"/>
    <property type="match status" value="1"/>
</dbReference>
<evidence type="ECO:0000313" key="3">
    <source>
        <dbReference type="Proteomes" id="UP000268016"/>
    </source>
</evidence>
<evidence type="ECO:0000313" key="2">
    <source>
        <dbReference type="EMBL" id="ROT98451.1"/>
    </source>
</evidence>
<name>A0A3N2QTA7_9RHOB</name>
<keyword evidence="1" id="KW-0472">Membrane</keyword>
<dbReference type="NCBIfam" id="TIGR02281">
    <property type="entry name" value="clan_AA_DTGA"/>
    <property type="match status" value="1"/>
</dbReference>
<dbReference type="InterPro" id="IPR001969">
    <property type="entry name" value="Aspartic_peptidase_AS"/>
</dbReference>
<evidence type="ECO:0000256" key="1">
    <source>
        <dbReference type="SAM" id="Phobius"/>
    </source>
</evidence>
<dbReference type="GO" id="GO:0006508">
    <property type="term" value="P:proteolysis"/>
    <property type="evidence" value="ECO:0007669"/>
    <property type="project" value="UniProtKB-KW"/>
</dbReference>
<feature type="transmembrane region" description="Helical" evidence="1">
    <location>
        <begin position="38"/>
        <end position="55"/>
    </location>
</feature>
<protein>
    <submittedName>
        <fullName evidence="2">TIGR02281 family clan AA aspartic protease</fullName>
        <ecNumber evidence="2">3.4.23.-</ecNumber>
    </submittedName>
</protein>
<dbReference type="CDD" id="cd05483">
    <property type="entry name" value="retropepsin_like_bacteria"/>
    <property type="match status" value="1"/>
</dbReference>
<dbReference type="InterPro" id="IPR011969">
    <property type="entry name" value="Clan_AA_Asp_peptidase_C"/>
</dbReference>
<sequence length="192" mass="20591">MTGTDYGQLAYLVLLLCAVGGFVLVQNRRNVGRMAKQAAVWALIFAAVAGLVGFGNDLGRELQTRQAVIAEGTVEVPRGRDGHYHLTLTINGAPVDFIVDTGATDMVLSLADARAVGIDPDRLIFSGRALTANGEVGTAPVRLDEVALGPIVDRNVRAVVNEGELFGSLLGMGYLQRFDRISIENDRLLLER</sequence>
<dbReference type="Proteomes" id="UP000268016">
    <property type="component" value="Unassembled WGS sequence"/>
</dbReference>
<dbReference type="OrthoDB" id="7595324at2"/>
<dbReference type="PROSITE" id="PS00141">
    <property type="entry name" value="ASP_PROTEASE"/>
    <property type="match status" value="1"/>
</dbReference>
<keyword evidence="2" id="KW-0645">Protease</keyword>
<dbReference type="SUPFAM" id="SSF50630">
    <property type="entry name" value="Acid proteases"/>
    <property type="match status" value="1"/>
</dbReference>
<reference evidence="2 3" key="1">
    <citation type="submission" date="2018-10" db="EMBL/GenBank/DDBJ databases">
        <title>Histidinibacterium lentulum gen. nov., sp. nov., a marine bacterium from the culture broth of Picochlorum sp. 122.</title>
        <authorList>
            <person name="Wang G."/>
        </authorList>
    </citation>
    <scope>NUCLEOTIDE SEQUENCE [LARGE SCALE GENOMIC DNA]</scope>
    <source>
        <strain evidence="2 3">B17</strain>
    </source>
</reference>
<proteinExistence type="predicted"/>
<keyword evidence="1" id="KW-0812">Transmembrane</keyword>
<organism evidence="2 3">
    <name type="scientific">Histidinibacterium lentulum</name>
    <dbReference type="NCBI Taxonomy" id="2480588"/>
    <lineage>
        <taxon>Bacteria</taxon>
        <taxon>Pseudomonadati</taxon>
        <taxon>Pseudomonadota</taxon>
        <taxon>Alphaproteobacteria</taxon>
        <taxon>Rhodobacterales</taxon>
        <taxon>Paracoccaceae</taxon>
        <taxon>Histidinibacterium</taxon>
    </lineage>
</organism>
<dbReference type="Gene3D" id="2.40.70.10">
    <property type="entry name" value="Acid Proteases"/>
    <property type="match status" value="1"/>
</dbReference>
<accession>A0A3N2QTA7</accession>
<keyword evidence="1" id="KW-1133">Transmembrane helix</keyword>
<gene>
    <name evidence="2" type="ORF">EAT49_16025</name>
</gene>
<dbReference type="AlphaFoldDB" id="A0A3N2QTA7"/>
<dbReference type="EC" id="3.4.23.-" evidence="2"/>
<dbReference type="RefSeq" id="WP_123643319.1">
    <property type="nucleotide sequence ID" value="NZ_ML119089.1"/>
</dbReference>
<dbReference type="InterPro" id="IPR034122">
    <property type="entry name" value="Retropepsin-like_bacterial"/>
</dbReference>
<dbReference type="EMBL" id="RDRB01000009">
    <property type="protein sequence ID" value="ROT98451.1"/>
    <property type="molecule type" value="Genomic_DNA"/>
</dbReference>
<dbReference type="GO" id="GO:0004190">
    <property type="term" value="F:aspartic-type endopeptidase activity"/>
    <property type="evidence" value="ECO:0007669"/>
    <property type="project" value="InterPro"/>
</dbReference>
<keyword evidence="3" id="KW-1185">Reference proteome</keyword>
<feature type="transmembrane region" description="Helical" evidence="1">
    <location>
        <begin position="6"/>
        <end position="26"/>
    </location>
</feature>
<dbReference type="InterPro" id="IPR021109">
    <property type="entry name" value="Peptidase_aspartic_dom_sf"/>
</dbReference>